<evidence type="ECO:0000313" key="3">
    <source>
        <dbReference type="Proteomes" id="UP001372338"/>
    </source>
</evidence>
<comment type="caution">
    <text evidence="2">The sequence shown here is derived from an EMBL/GenBank/DDBJ whole genome shotgun (WGS) entry which is preliminary data.</text>
</comment>
<dbReference type="PANTHER" id="PTHR37173">
    <property type="entry name" value="HYDROXYPROLINE-RICH GLYCOPROTEIN FAMILY PROTEIN"/>
    <property type="match status" value="1"/>
</dbReference>
<dbReference type="GO" id="GO:0017053">
    <property type="term" value="C:transcription repressor complex"/>
    <property type="evidence" value="ECO:0007669"/>
    <property type="project" value="InterPro"/>
</dbReference>
<dbReference type="PANTHER" id="PTHR37173:SF1">
    <property type="entry name" value="PROLINE-RICH FAMILY PROTEIN"/>
    <property type="match status" value="1"/>
</dbReference>
<feature type="compositionally biased region" description="Low complexity" evidence="1">
    <location>
        <begin position="42"/>
        <end position="61"/>
    </location>
</feature>
<proteinExistence type="predicted"/>
<accession>A0AAN9DZF3</accession>
<feature type="compositionally biased region" description="Basic and acidic residues" evidence="1">
    <location>
        <begin position="212"/>
        <end position="225"/>
    </location>
</feature>
<dbReference type="Proteomes" id="UP001372338">
    <property type="component" value="Unassembled WGS sequence"/>
</dbReference>
<feature type="compositionally biased region" description="Low complexity" evidence="1">
    <location>
        <begin position="9"/>
        <end position="24"/>
    </location>
</feature>
<keyword evidence="3" id="KW-1185">Reference proteome</keyword>
<evidence type="ECO:0000256" key="1">
    <source>
        <dbReference type="SAM" id="MobiDB-lite"/>
    </source>
</evidence>
<feature type="region of interest" description="Disordered" evidence="1">
    <location>
        <begin position="271"/>
        <end position="315"/>
    </location>
</feature>
<feature type="compositionally biased region" description="Basic and acidic residues" evidence="1">
    <location>
        <begin position="300"/>
        <end position="314"/>
    </location>
</feature>
<dbReference type="InterPro" id="IPR028226">
    <property type="entry name" value="LIN37"/>
</dbReference>
<name>A0AAN9DZF3_CROPI</name>
<gene>
    <name evidence="2" type="ORF">RIF29_38303</name>
</gene>
<dbReference type="Pfam" id="PF15306">
    <property type="entry name" value="LIN37"/>
    <property type="match status" value="1"/>
</dbReference>
<dbReference type="AlphaFoldDB" id="A0AAN9DZF3"/>
<sequence length="352" mass="38613">MPLDPTLPTTTTSAASASASATSSRPTPQLPQPILHYPSPQPHQQQQQPLLPPQQQQQTLPIRSPNPHLTKHSNYDPSSPFPFQFPSPGRGPVVGGGSGSGSFPLKGGNPTAGYPPHSIAYSHGVRVVPSPHVDYLHPALHLPRPLPHLQHPHPGHSPVAAAAVKGGAVSAHPKKPSREQALANLHFRGAPPLEAFLVIIGTPRSAASDSKNGYKDASKRERSSDDTFCVVRDRRVKITEDASLYAICRSWLRNGVNEDIKPQQKDVMNALPKPLSASEVASIMPNEKEDEKDEDEQEEDGKSVEHLSPKDLLMRHVKRAKRVRARLREERSKRIERYKHRLALLLPPPAEK</sequence>
<protein>
    <submittedName>
        <fullName evidence="2">Uncharacterized protein</fullName>
    </submittedName>
</protein>
<evidence type="ECO:0000313" key="2">
    <source>
        <dbReference type="EMBL" id="KAK7243504.1"/>
    </source>
</evidence>
<organism evidence="2 3">
    <name type="scientific">Crotalaria pallida</name>
    <name type="common">Smooth rattlebox</name>
    <name type="synonym">Crotalaria striata</name>
    <dbReference type="NCBI Taxonomy" id="3830"/>
    <lineage>
        <taxon>Eukaryota</taxon>
        <taxon>Viridiplantae</taxon>
        <taxon>Streptophyta</taxon>
        <taxon>Embryophyta</taxon>
        <taxon>Tracheophyta</taxon>
        <taxon>Spermatophyta</taxon>
        <taxon>Magnoliopsida</taxon>
        <taxon>eudicotyledons</taxon>
        <taxon>Gunneridae</taxon>
        <taxon>Pentapetalae</taxon>
        <taxon>rosids</taxon>
        <taxon>fabids</taxon>
        <taxon>Fabales</taxon>
        <taxon>Fabaceae</taxon>
        <taxon>Papilionoideae</taxon>
        <taxon>50 kb inversion clade</taxon>
        <taxon>genistoids sensu lato</taxon>
        <taxon>core genistoids</taxon>
        <taxon>Crotalarieae</taxon>
        <taxon>Crotalaria</taxon>
    </lineage>
</organism>
<feature type="region of interest" description="Disordered" evidence="1">
    <location>
        <begin position="205"/>
        <end position="225"/>
    </location>
</feature>
<reference evidence="2 3" key="1">
    <citation type="submission" date="2024-01" db="EMBL/GenBank/DDBJ databases">
        <title>The genomes of 5 underutilized Papilionoideae crops provide insights into root nodulation and disease resistanc.</title>
        <authorList>
            <person name="Yuan L."/>
        </authorList>
    </citation>
    <scope>NUCLEOTIDE SEQUENCE [LARGE SCALE GENOMIC DNA]</scope>
    <source>
        <strain evidence="2">ZHUSHIDOU_FW_LH</strain>
        <tissue evidence="2">Leaf</tissue>
    </source>
</reference>
<feature type="compositionally biased region" description="Acidic residues" evidence="1">
    <location>
        <begin position="288"/>
        <end position="299"/>
    </location>
</feature>
<dbReference type="EMBL" id="JAYWIO010000008">
    <property type="protein sequence ID" value="KAK7243504.1"/>
    <property type="molecule type" value="Genomic_DNA"/>
</dbReference>
<feature type="region of interest" description="Disordered" evidence="1">
    <location>
        <begin position="1"/>
        <end position="110"/>
    </location>
</feature>